<proteinExistence type="inferred from homology"/>
<dbReference type="InterPro" id="IPR012341">
    <property type="entry name" value="6hp_glycosidase-like_sf"/>
</dbReference>
<dbReference type="EMBL" id="BMKN01000002">
    <property type="protein sequence ID" value="GGE54775.1"/>
    <property type="molecule type" value="Genomic_DNA"/>
</dbReference>
<comment type="similarity">
    <text evidence="1">Belongs to the N-acylglucosamine 2-epimerase family.</text>
</comment>
<gene>
    <name evidence="3" type="ORF">GCM10011517_23060</name>
</gene>
<evidence type="ECO:0000256" key="2">
    <source>
        <dbReference type="ARBA" id="ARBA00023235"/>
    </source>
</evidence>
<reference evidence="3" key="2">
    <citation type="submission" date="2020-09" db="EMBL/GenBank/DDBJ databases">
        <authorList>
            <person name="Sun Q."/>
            <person name="Zhou Y."/>
        </authorList>
    </citation>
    <scope>NUCLEOTIDE SEQUENCE</scope>
    <source>
        <strain evidence="3">CGMCC 1.16012</strain>
    </source>
</reference>
<dbReference type="GO" id="GO:0016853">
    <property type="term" value="F:isomerase activity"/>
    <property type="evidence" value="ECO:0007669"/>
    <property type="project" value="UniProtKB-KW"/>
</dbReference>
<organism evidence="3 4">
    <name type="scientific">Actibacterium pelagium</name>
    <dbReference type="NCBI Taxonomy" id="2029103"/>
    <lineage>
        <taxon>Bacteria</taxon>
        <taxon>Pseudomonadati</taxon>
        <taxon>Pseudomonadota</taxon>
        <taxon>Alphaproteobacteria</taxon>
        <taxon>Rhodobacterales</taxon>
        <taxon>Roseobacteraceae</taxon>
        <taxon>Actibacterium</taxon>
    </lineage>
</organism>
<dbReference type="AlphaFoldDB" id="A0A917AIZ7"/>
<dbReference type="RefSeq" id="WP_095594219.1">
    <property type="nucleotide sequence ID" value="NZ_BMKN01000002.1"/>
</dbReference>
<dbReference type="Gene3D" id="1.50.10.10">
    <property type="match status" value="1"/>
</dbReference>
<dbReference type="SUPFAM" id="SSF48208">
    <property type="entry name" value="Six-hairpin glycosidases"/>
    <property type="match status" value="1"/>
</dbReference>
<dbReference type="Proteomes" id="UP000606730">
    <property type="component" value="Unassembled WGS sequence"/>
</dbReference>
<accession>A0A917AIZ7</accession>
<sequence length="401" mass="44845">MPEFIHDQTHQDWLRSQARAQFEFFAASINPDGGFYVLDAKGAPLAFTTQELHTTTRLVHSYSLGKQAGFAGSDAIIDQGVRYLWDGHRDADHGGYAWGVGPDGIQDGRKLAYGHVFVLLAAAAATHVGHPDAAKLLDDIDGILDQHFWDEDAELFVDEYSQDWSQLLPYRGMNANMHGVEALLTAYEVTGNDKYLTRAGRILAFFFDHMAPTYGWRLPEHYSANWTVDVEYAGDPMFKPAGTTPGHSFELGRLLLQYWDLSGRTDATAIRKARCVIYRALEDAWNKTDGGFAYTLRFDGTVDVSNRYWWPLTEAIGALAALMKVDPQPVDQKWYNDCWTFAQKHFIDETGGWIPEIDADGKPDATQFAGKPDIYHAIQGTLLPLVPGVSRLYEEVEGAIT</sequence>
<evidence type="ECO:0000256" key="1">
    <source>
        <dbReference type="ARBA" id="ARBA00008558"/>
    </source>
</evidence>
<keyword evidence="4" id="KW-1185">Reference proteome</keyword>
<dbReference type="GO" id="GO:0005975">
    <property type="term" value="P:carbohydrate metabolic process"/>
    <property type="evidence" value="ECO:0007669"/>
    <property type="project" value="InterPro"/>
</dbReference>
<comment type="caution">
    <text evidence="3">The sequence shown here is derived from an EMBL/GenBank/DDBJ whole genome shotgun (WGS) entry which is preliminary data.</text>
</comment>
<name>A0A917AIZ7_9RHOB</name>
<keyword evidence="2 3" id="KW-0413">Isomerase</keyword>
<protein>
    <submittedName>
        <fullName evidence="3">Mannose-6-phosphate isomerase</fullName>
    </submittedName>
</protein>
<dbReference type="InterPro" id="IPR010819">
    <property type="entry name" value="AGE/CE"/>
</dbReference>
<dbReference type="PANTHER" id="PTHR15108">
    <property type="entry name" value="N-ACYLGLUCOSAMINE-2-EPIMERASE"/>
    <property type="match status" value="1"/>
</dbReference>
<dbReference type="Pfam" id="PF07221">
    <property type="entry name" value="GlcNAc_2-epim"/>
    <property type="match status" value="1"/>
</dbReference>
<dbReference type="OrthoDB" id="9806359at2"/>
<evidence type="ECO:0000313" key="3">
    <source>
        <dbReference type="EMBL" id="GGE54775.1"/>
    </source>
</evidence>
<reference evidence="3" key="1">
    <citation type="journal article" date="2014" name="Int. J. Syst. Evol. Microbiol.">
        <title>Complete genome sequence of Corynebacterium casei LMG S-19264T (=DSM 44701T), isolated from a smear-ripened cheese.</title>
        <authorList>
            <consortium name="US DOE Joint Genome Institute (JGI-PGF)"/>
            <person name="Walter F."/>
            <person name="Albersmeier A."/>
            <person name="Kalinowski J."/>
            <person name="Ruckert C."/>
        </authorList>
    </citation>
    <scope>NUCLEOTIDE SEQUENCE</scope>
    <source>
        <strain evidence="3">CGMCC 1.16012</strain>
    </source>
</reference>
<evidence type="ECO:0000313" key="4">
    <source>
        <dbReference type="Proteomes" id="UP000606730"/>
    </source>
</evidence>
<dbReference type="InterPro" id="IPR008928">
    <property type="entry name" value="6-hairpin_glycosidase_sf"/>
</dbReference>